<accession>A0AAV5T257</accession>
<organism evidence="3 4">
    <name type="scientific">Pristionchus entomophagus</name>
    <dbReference type="NCBI Taxonomy" id="358040"/>
    <lineage>
        <taxon>Eukaryota</taxon>
        <taxon>Metazoa</taxon>
        <taxon>Ecdysozoa</taxon>
        <taxon>Nematoda</taxon>
        <taxon>Chromadorea</taxon>
        <taxon>Rhabditida</taxon>
        <taxon>Rhabditina</taxon>
        <taxon>Diplogasteromorpha</taxon>
        <taxon>Diplogasteroidea</taxon>
        <taxon>Neodiplogasteridae</taxon>
        <taxon>Pristionchus</taxon>
    </lineage>
</organism>
<feature type="compositionally biased region" description="Polar residues" evidence="1">
    <location>
        <begin position="35"/>
        <end position="45"/>
    </location>
</feature>
<evidence type="ECO:0000313" key="4">
    <source>
        <dbReference type="Proteomes" id="UP001432027"/>
    </source>
</evidence>
<feature type="non-terminal residue" evidence="3">
    <location>
        <position position="84"/>
    </location>
</feature>
<name>A0AAV5T257_9BILA</name>
<dbReference type="AlphaFoldDB" id="A0AAV5T257"/>
<feature type="signal peptide" evidence="2">
    <location>
        <begin position="1"/>
        <end position="30"/>
    </location>
</feature>
<evidence type="ECO:0000313" key="3">
    <source>
        <dbReference type="EMBL" id="GMS89077.1"/>
    </source>
</evidence>
<sequence length="84" mass="9317">FHGTMDTFQRGNWDTVLLPPLLLLPHSVVVVVPSRDTTGTSQMDSKGTDPVGTPPRSSHYLPSHDNMDSFLMDNRDTPLPPVEF</sequence>
<gene>
    <name evidence="3" type="ORF">PENTCL1PPCAC_11252</name>
</gene>
<dbReference type="Proteomes" id="UP001432027">
    <property type="component" value="Unassembled WGS sequence"/>
</dbReference>
<evidence type="ECO:0000256" key="2">
    <source>
        <dbReference type="SAM" id="SignalP"/>
    </source>
</evidence>
<reference evidence="3" key="1">
    <citation type="submission" date="2023-10" db="EMBL/GenBank/DDBJ databases">
        <title>Genome assembly of Pristionchus species.</title>
        <authorList>
            <person name="Yoshida K."/>
            <person name="Sommer R.J."/>
        </authorList>
    </citation>
    <scope>NUCLEOTIDE SEQUENCE</scope>
    <source>
        <strain evidence="3">RS0144</strain>
    </source>
</reference>
<comment type="caution">
    <text evidence="3">The sequence shown here is derived from an EMBL/GenBank/DDBJ whole genome shotgun (WGS) entry which is preliminary data.</text>
</comment>
<keyword evidence="2" id="KW-0732">Signal</keyword>
<feature type="chain" id="PRO_5043405858" evidence="2">
    <location>
        <begin position="31"/>
        <end position="84"/>
    </location>
</feature>
<keyword evidence="4" id="KW-1185">Reference proteome</keyword>
<evidence type="ECO:0000256" key="1">
    <source>
        <dbReference type="SAM" id="MobiDB-lite"/>
    </source>
</evidence>
<protein>
    <submittedName>
        <fullName evidence="3">Uncharacterized protein</fullName>
    </submittedName>
</protein>
<proteinExistence type="predicted"/>
<feature type="non-terminal residue" evidence="3">
    <location>
        <position position="1"/>
    </location>
</feature>
<dbReference type="EMBL" id="BTSX01000003">
    <property type="protein sequence ID" value="GMS89077.1"/>
    <property type="molecule type" value="Genomic_DNA"/>
</dbReference>
<feature type="region of interest" description="Disordered" evidence="1">
    <location>
        <begin position="35"/>
        <end position="84"/>
    </location>
</feature>